<evidence type="ECO:0000313" key="6">
    <source>
        <dbReference type="EMBL" id="RLN13085.1"/>
    </source>
</evidence>
<dbReference type="GO" id="GO:0016788">
    <property type="term" value="F:hydrolase activity, acting on ester bonds"/>
    <property type="evidence" value="ECO:0007669"/>
    <property type="project" value="InterPro"/>
</dbReference>
<dbReference type="PANTHER" id="PTHR45648:SF24">
    <property type="entry name" value="OS06G0257600 PROTEIN"/>
    <property type="match status" value="1"/>
</dbReference>
<sequence>MAALAAAVAIAVLALATAADAASTPAATAATTTNSPPVIYIFGDSMSDVGNNNYLLLSLAKCNYPWYGIDYKTGYPTGRFTNGRTIGDIMAAKFGAPPPVPFLSLYMTDDEVLGGVNFASGGAGLLNETGIYFVQYLSFDNQISSFEQIKNAMIAKIGKKAAEETVNGAIFQIGLGSNDYVNNFLRPFMADGIVYTHDEFIGLLMDTMDRQLTRLYDLGARHVWFSGLAPLGCIPSQRVLSDDGECLDDVNAYALQFNAAARNLLEGLNAKLPRARMSLSDCYSIVTELIDHPQKYGKPRRATRRAPPWLIETVSSVTVVRASGCRVQDVAHVVLRRGHDGGGPVPADRAALRRPQGLRVLGRVPHLRRRQPDHRRPPLRRHGGHRRRGAGQRHHPAPRRRRVGARPRRAAAQALTTHAFLCGNSDSCPVSQRFQKKKSMKYLCLMSYILFHVVEESKVKS</sequence>
<dbReference type="Gene3D" id="3.40.50.1110">
    <property type="entry name" value="SGNH hydrolase"/>
    <property type="match status" value="1"/>
</dbReference>
<evidence type="ECO:0000256" key="4">
    <source>
        <dbReference type="SAM" id="MobiDB-lite"/>
    </source>
</evidence>
<feature type="compositionally biased region" description="Basic residues" evidence="4">
    <location>
        <begin position="365"/>
        <end position="408"/>
    </location>
</feature>
<organism evidence="6 7">
    <name type="scientific">Panicum miliaceum</name>
    <name type="common">Proso millet</name>
    <name type="synonym">Broomcorn millet</name>
    <dbReference type="NCBI Taxonomy" id="4540"/>
    <lineage>
        <taxon>Eukaryota</taxon>
        <taxon>Viridiplantae</taxon>
        <taxon>Streptophyta</taxon>
        <taxon>Embryophyta</taxon>
        <taxon>Tracheophyta</taxon>
        <taxon>Spermatophyta</taxon>
        <taxon>Magnoliopsida</taxon>
        <taxon>Liliopsida</taxon>
        <taxon>Poales</taxon>
        <taxon>Poaceae</taxon>
        <taxon>PACMAD clade</taxon>
        <taxon>Panicoideae</taxon>
        <taxon>Panicodae</taxon>
        <taxon>Paniceae</taxon>
        <taxon>Panicinae</taxon>
        <taxon>Panicum</taxon>
        <taxon>Panicum sect. Panicum</taxon>
    </lineage>
</organism>
<dbReference type="OrthoDB" id="1600564at2759"/>
<dbReference type="EMBL" id="PQIB02000006">
    <property type="protein sequence ID" value="RLN13085.1"/>
    <property type="molecule type" value="Genomic_DNA"/>
</dbReference>
<keyword evidence="7" id="KW-1185">Reference proteome</keyword>
<dbReference type="GO" id="GO:0016042">
    <property type="term" value="P:lipid catabolic process"/>
    <property type="evidence" value="ECO:0007669"/>
    <property type="project" value="UniProtKB-KW"/>
</dbReference>
<dbReference type="Pfam" id="PF00657">
    <property type="entry name" value="Lipase_GDSL"/>
    <property type="match status" value="1"/>
</dbReference>
<name>A0A3L6S2E0_PANMI</name>
<dbReference type="InterPro" id="IPR001087">
    <property type="entry name" value="GDSL"/>
</dbReference>
<dbReference type="CDD" id="cd01837">
    <property type="entry name" value="SGNH_plant_lipase_like"/>
    <property type="match status" value="1"/>
</dbReference>
<comment type="similarity">
    <text evidence="1">Belongs to the 'GDSL' lipolytic enzyme family.</text>
</comment>
<dbReference type="InterPro" id="IPR035669">
    <property type="entry name" value="SGNH_plant_lipase-like"/>
</dbReference>
<comment type="caution">
    <text evidence="6">The sequence shown here is derived from an EMBL/GenBank/DDBJ whole genome shotgun (WGS) entry which is preliminary data.</text>
</comment>
<reference evidence="7" key="1">
    <citation type="journal article" date="2019" name="Nat. Commun.">
        <title>The genome of broomcorn millet.</title>
        <authorList>
            <person name="Zou C."/>
            <person name="Miki D."/>
            <person name="Li D."/>
            <person name="Tang Q."/>
            <person name="Xiao L."/>
            <person name="Rajput S."/>
            <person name="Deng P."/>
            <person name="Jia W."/>
            <person name="Huang R."/>
            <person name="Zhang M."/>
            <person name="Sun Y."/>
            <person name="Hu J."/>
            <person name="Fu X."/>
            <person name="Schnable P.S."/>
            <person name="Li F."/>
            <person name="Zhang H."/>
            <person name="Feng B."/>
            <person name="Zhu X."/>
            <person name="Liu R."/>
            <person name="Schnable J.C."/>
            <person name="Zhu J.-K."/>
            <person name="Zhang H."/>
        </authorList>
    </citation>
    <scope>NUCLEOTIDE SEQUENCE [LARGE SCALE GENOMIC DNA]</scope>
</reference>
<proteinExistence type="inferred from homology"/>
<keyword evidence="3" id="KW-0442">Lipid degradation</keyword>
<dbReference type="InterPro" id="IPR036514">
    <property type="entry name" value="SGNH_hydro_sf"/>
</dbReference>
<dbReference type="PANTHER" id="PTHR45648">
    <property type="entry name" value="GDSL LIPASE/ACYLHYDROLASE FAMILY PROTEIN (AFU_ORTHOLOGUE AFUA_4G14700)"/>
    <property type="match status" value="1"/>
</dbReference>
<evidence type="ECO:0000256" key="3">
    <source>
        <dbReference type="ARBA" id="ARBA00022963"/>
    </source>
</evidence>
<evidence type="ECO:0000313" key="7">
    <source>
        <dbReference type="Proteomes" id="UP000275267"/>
    </source>
</evidence>
<keyword evidence="5" id="KW-0732">Signal</keyword>
<accession>A0A3L6S2E0</accession>
<evidence type="ECO:0000256" key="1">
    <source>
        <dbReference type="ARBA" id="ARBA00008668"/>
    </source>
</evidence>
<dbReference type="Proteomes" id="UP000275267">
    <property type="component" value="Unassembled WGS sequence"/>
</dbReference>
<feature type="region of interest" description="Disordered" evidence="4">
    <location>
        <begin position="363"/>
        <end position="408"/>
    </location>
</feature>
<dbReference type="AlphaFoldDB" id="A0A3L6S2E0"/>
<feature type="chain" id="PRO_5018112288" evidence="5">
    <location>
        <begin position="22"/>
        <end position="461"/>
    </location>
</feature>
<keyword evidence="3" id="KW-0443">Lipid metabolism</keyword>
<keyword evidence="2" id="KW-0378">Hydrolase</keyword>
<dbReference type="InterPro" id="IPR051058">
    <property type="entry name" value="GDSL_Est/Lipase"/>
</dbReference>
<evidence type="ECO:0000256" key="5">
    <source>
        <dbReference type="SAM" id="SignalP"/>
    </source>
</evidence>
<evidence type="ECO:0000256" key="2">
    <source>
        <dbReference type="ARBA" id="ARBA00022801"/>
    </source>
</evidence>
<gene>
    <name evidence="6" type="ORF">C2845_PM09G06900</name>
</gene>
<feature type="signal peptide" evidence="5">
    <location>
        <begin position="1"/>
        <end position="21"/>
    </location>
</feature>
<protein>
    <submittedName>
        <fullName evidence="6">GDSL esterase/lipase</fullName>
    </submittedName>
</protein>
<dbReference type="STRING" id="4540.A0A3L6S2E0"/>